<dbReference type="EMBL" id="AP035881">
    <property type="protein sequence ID" value="BFP48193.1"/>
    <property type="molecule type" value="Genomic_DNA"/>
</dbReference>
<dbReference type="InterPro" id="IPR023393">
    <property type="entry name" value="START-like_dom_sf"/>
</dbReference>
<dbReference type="Pfam" id="PF10604">
    <property type="entry name" value="Polyketide_cyc2"/>
    <property type="match status" value="1"/>
</dbReference>
<organism evidence="1">
    <name type="scientific">Kitasatospora sp. CMC57</name>
    <dbReference type="NCBI Taxonomy" id="3231513"/>
    <lineage>
        <taxon>Bacteria</taxon>
        <taxon>Bacillati</taxon>
        <taxon>Actinomycetota</taxon>
        <taxon>Actinomycetes</taxon>
        <taxon>Kitasatosporales</taxon>
        <taxon>Streptomycetaceae</taxon>
        <taxon>Kitasatospora</taxon>
    </lineage>
</organism>
<dbReference type="RefSeq" id="WP_407990442.1">
    <property type="nucleotide sequence ID" value="NZ_AP035881.2"/>
</dbReference>
<dbReference type="InterPro" id="IPR019587">
    <property type="entry name" value="Polyketide_cyclase/dehydratase"/>
</dbReference>
<proteinExistence type="predicted"/>
<dbReference type="SUPFAM" id="SSF55961">
    <property type="entry name" value="Bet v1-like"/>
    <property type="match status" value="1"/>
</dbReference>
<accession>A0AB33JZ05</accession>
<name>A0AB33JZ05_9ACTN</name>
<sequence>MSEYEHIRTMQGLPEIVFDQASDPGRLDAWLPEGLYVRPDDLPAVTVHEDATGRDEPALYRAEPDRLRIEWKTRDGGGYTGWLQVDALDPGGSEVTIHLSFRDAAGQPPREAVDSALRESLDRLAEQVRLRVDGEPG</sequence>
<reference evidence="1" key="1">
    <citation type="submission" date="2024-07" db="EMBL/GenBank/DDBJ databases">
        <title>Complete genome sequences of cellulolytic bacteria, Kitasatospora sp. CMC57 and Streptomyces sp. CMC78, isolated from Japanese agricultural soil.</title>
        <authorList>
            <person name="Hashimoto T."/>
            <person name="Ito M."/>
            <person name="Iwamoto M."/>
            <person name="Fukahori D."/>
            <person name="Shoda T."/>
            <person name="Sakoda M."/>
            <person name="Morohoshi T."/>
            <person name="Mitsuboshi M."/>
            <person name="Nishizawa T."/>
        </authorList>
    </citation>
    <scope>NUCLEOTIDE SEQUENCE</scope>
    <source>
        <strain evidence="1">CMC57</strain>
    </source>
</reference>
<evidence type="ECO:0000313" key="1">
    <source>
        <dbReference type="EMBL" id="BFP48193.1"/>
    </source>
</evidence>
<dbReference type="Gene3D" id="3.30.530.20">
    <property type="match status" value="1"/>
</dbReference>
<dbReference type="AlphaFoldDB" id="A0AB33JZ05"/>
<protein>
    <submittedName>
        <fullName evidence="1">SRPBCC family protein</fullName>
    </submittedName>
</protein>
<gene>
    <name evidence="1" type="ORF">KCMC57_45610</name>
</gene>